<evidence type="ECO:0000256" key="1">
    <source>
        <dbReference type="ARBA" id="ARBA00004370"/>
    </source>
</evidence>
<dbReference type="PANTHER" id="PTHR46641:SF25">
    <property type="entry name" value="CNMAMIDE RECEPTOR-RELATED"/>
    <property type="match status" value="1"/>
</dbReference>
<dbReference type="EMBL" id="JAPXFL010000011">
    <property type="protein sequence ID" value="KAK9499344.1"/>
    <property type="molecule type" value="Genomic_DNA"/>
</dbReference>
<evidence type="ECO:0000256" key="4">
    <source>
        <dbReference type="ARBA" id="ARBA00022989"/>
    </source>
</evidence>
<dbReference type="Proteomes" id="UP001461498">
    <property type="component" value="Unassembled WGS sequence"/>
</dbReference>
<keyword evidence="6" id="KW-0297">G-protein coupled receptor</keyword>
<comment type="subcellular location">
    <subcellularLocation>
        <location evidence="1">Membrane</location>
    </subcellularLocation>
</comment>
<accession>A0AAW1CSU4</accession>
<dbReference type="PRINTS" id="PR00237">
    <property type="entry name" value="GPCRRHODOPSN"/>
</dbReference>
<feature type="transmembrane region" description="Helical" evidence="7">
    <location>
        <begin position="63"/>
        <end position="82"/>
    </location>
</feature>
<dbReference type="GO" id="GO:0016020">
    <property type="term" value="C:membrane"/>
    <property type="evidence" value="ECO:0007669"/>
    <property type="project" value="UniProtKB-SubCell"/>
</dbReference>
<keyword evidence="5 7" id="KW-0472">Membrane</keyword>
<feature type="transmembrane region" description="Helical" evidence="7">
    <location>
        <begin position="29"/>
        <end position="51"/>
    </location>
</feature>
<gene>
    <name evidence="9" type="ORF">O3M35_002395</name>
</gene>
<name>A0AAW1CSU4_9HEMI</name>
<evidence type="ECO:0000259" key="8">
    <source>
        <dbReference type="PROSITE" id="PS50262"/>
    </source>
</evidence>
<evidence type="ECO:0000256" key="2">
    <source>
        <dbReference type="ARBA" id="ARBA00010663"/>
    </source>
</evidence>
<dbReference type="InterPro" id="IPR052954">
    <property type="entry name" value="GPCR-Ligand_Int"/>
</dbReference>
<keyword evidence="6" id="KW-0675">Receptor</keyword>
<evidence type="ECO:0000313" key="9">
    <source>
        <dbReference type="EMBL" id="KAK9499344.1"/>
    </source>
</evidence>
<keyword evidence="6" id="KW-0807">Transducer</keyword>
<keyword evidence="10" id="KW-1185">Reference proteome</keyword>
<sequence>MSDNSSESSSSSTSDAAPLSVNIVHTFQLYYTPILVLFGSLGNCLSVIVFFSTKLKKLSSSYYLSALAISDTGVLFFTFTSWLSLFEVSLFNKHGLCQLSVYLMQVCSFLSVWFIVAFTVERFIAVRYPLKRPSMCTVSRAKIVLIGLSLLALLGNTPYIFLSVSYVETAQ</sequence>
<feature type="transmembrane region" description="Helical" evidence="7">
    <location>
        <begin position="102"/>
        <end position="120"/>
    </location>
</feature>
<proteinExistence type="inferred from homology"/>
<feature type="domain" description="G-protein coupled receptors family 1 profile" evidence="8">
    <location>
        <begin position="42"/>
        <end position="171"/>
    </location>
</feature>
<dbReference type="PROSITE" id="PS00237">
    <property type="entry name" value="G_PROTEIN_RECEP_F1_1"/>
    <property type="match status" value="1"/>
</dbReference>
<evidence type="ECO:0000256" key="6">
    <source>
        <dbReference type="RuleBase" id="RU000688"/>
    </source>
</evidence>
<reference evidence="9 10" key="1">
    <citation type="submission" date="2022-12" db="EMBL/GenBank/DDBJ databases">
        <title>Chromosome-level genome assembly of true bugs.</title>
        <authorList>
            <person name="Ma L."/>
            <person name="Li H."/>
        </authorList>
    </citation>
    <scope>NUCLEOTIDE SEQUENCE [LARGE SCALE GENOMIC DNA]</scope>
    <source>
        <strain evidence="9">Lab_2022b</strain>
    </source>
</reference>
<dbReference type="InterPro" id="IPR017452">
    <property type="entry name" value="GPCR_Rhodpsn_7TM"/>
</dbReference>
<evidence type="ECO:0000313" key="10">
    <source>
        <dbReference type="Proteomes" id="UP001461498"/>
    </source>
</evidence>
<dbReference type="Pfam" id="PF00001">
    <property type="entry name" value="7tm_1"/>
    <property type="match status" value="1"/>
</dbReference>
<dbReference type="PROSITE" id="PS50262">
    <property type="entry name" value="G_PROTEIN_RECEP_F1_2"/>
    <property type="match status" value="1"/>
</dbReference>
<evidence type="ECO:0000256" key="7">
    <source>
        <dbReference type="SAM" id="Phobius"/>
    </source>
</evidence>
<organism evidence="9 10">
    <name type="scientific">Rhynocoris fuscipes</name>
    <dbReference type="NCBI Taxonomy" id="488301"/>
    <lineage>
        <taxon>Eukaryota</taxon>
        <taxon>Metazoa</taxon>
        <taxon>Ecdysozoa</taxon>
        <taxon>Arthropoda</taxon>
        <taxon>Hexapoda</taxon>
        <taxon>Insecta</taxon>
        <taxon>Pterygota</taxon>
        <taxon>Neoptera</taxon>
        <taxon>Paraneoptera</taxon>
        <taxon>Hemiptera</taxon>
        <taxon>Heteroptera</taxon>
        <taxon>Panheteroptera</taxon>
        <taxon>Cimicomorpha</taxon>
        <taxon>Reduviidae</taxon>
        <taxon>Harpactorinae</taxon>
        <taxon>Harpactorini</taxon>
        <taxon>Rhynocoris</taxon>
    </lineage>
</organism>
<dbReference type="PANTHER" id="PTHR46641">
    <property type="entry name" value="FMRFAMIDE RECEPTOR-RELATED"/>
    <property type="match status" value="1"/>
</dbReference>
<protein>
    <recommendedName>
        <fullName evidence="8">G-protein coupled receptors family 1 profile domain-containing protein</fullName>
    </recommendedName>
</protein>
<feature type="transmembrane region" description="Helical" evidence="7">
    <location>
        <begin position="141"/>
        <end position="162"/>
    </location>
</feature>
<comment type="similarity">
    <text evidence="2 6">Belongs to the G-protein coupled receptor 1 family.</text>
</comment>
<dbReference type="GO" id="GO:0004930">
    <property type="term" value="F:G protein-coupled receptor activity"/>
    <property type="evidence" value="ECO:0007669"/>
    <property type="project" value="UniProtKB-KW"/>
</dbReference>
<comment type="caution">
    <text evidence="9">The sequence shown here is derived from an EMBL/GenBank/DDBJ whole genome shotgun (WGS) entry which is preliminary data.</text>
</comment>
<dbReference type="AlphaFoldDB" id="A0AAW1CSU4"/>
<evidence type="ECO:0000256" key="3">
    <source>
        <dbReference type="ARBA" id="ARBA00022692"/>
    </source>
</evidence>
<dbReference type="Gene3D" id="1.20.1070.10">
    <property type="entry name" value="Rhodopsin 7-helix transmembrane proteins"/>
    <property type="match status" value="1"/>
</dbReference>
<keyword evidence="3 6" id="KW-0812">Transmembrane</keyword>
<keyword evidence="4 7" id="KW-1133">Transmembrane helix</keyword>
<dbReference type="InterPro" id="IPR000276">
    <property type="entry name" value="GPCR_Rhodpsn"/>
</dbReference>
<evidence type="ECO:0000256" key="5">
    <source>
        <dbReference type="ARBA" id="ARBA00023136"/>
    </source>
</evidence>
<dbReference type="SUPFAM" id="SSF81321">
    <property type="entry name" value="Family A G protein-coupled receptor-like"/>
    <property type="match status" value="1"/>
</dbReference>